<reference evidence="3" key="1">
    <citation type="submission" date="2016-02" db="EMBL/GenBank/DDBJ databases">
        <title>Draft genome sequence of Microdochium bolleyi, a fungal endophyte of beachgrass.</title>
        <authorList>
            <consortium name="DOE Joint Genome Institute"/>
            <person name="David A.S."/>
            <person name="May G."/>
            <person name="Haridas S."/>
            <person name="Lim J."/>
            <person name="Wang M."/>
            <person name="Labutti K."/>
            <person name="Lipzen A."/>
            <person name="Barry K."/>
            <person name="Grigoriev I.V."/>
        </authorList>
    </citation>
    <scope>NUCLEOTIDE SEQUENCE [LARGE SCALE GENOMIC DNA]</scope>
    <source>
        <strain evidence="3">J235TASD1</strain>
    </source>
</reference>
<feature type="domain" description="AB hydrolase-1" evidence="1">
    <location>
        <begin position="190"/>
        <end position="424"/>
    </location>
</feature>
<sequence>MADSSWADLTSRLSGSFAKLNDSLASDAQFQAFSNTESARKPLTFGWTAAGSDATVLCTVETGTATVRAGKASEAAFVLSALPKQWSEFYQALPKAPYQSYWGMFGQNIHQEGVEVLGNQDLYINYTSIWRRILELSHTALHGAPIQEDAYQEGPEEDPIVGRYAYVSPPSWGRTKLFYEQSGEPGKQDILFLHTAGSDSRQYHGVMTDPRMLSRCRMTAFDLPGHGRSFPSQSQIPGSHSNSEDAYIGCIKGVIRALGLKKPIICGASMGGHICLAIATRAAEVGCAGVIPCQGCEHTPMDRQWWDRSLFVNQSLFNPEWTYGMMAPTAPRRNRDLVWHLYSGQAFGMFHGDLDFYFGGWDGRGRVEKIDTELCPVYMLTGEYDWSTTPELSEKCAAKIAGAKFTRMEGLGHFPATENPQRFVSYLTEAVDYIVARIPK</sequence>
<organism evidence="2 3">
    <name type="scientific">Microdochium bolleyi</name>
    <dbReference type="NCBI Taxonomy" id="196109"/>
    <lineage>
        <taxon>Eukaryota</taxon>
        <taxon>Fungi</taxon>
        <taxon>Dikarya</taxon>
        <taxon>Ascomycota</taxon>
        <taxon>Pezizomycotina</taxon>
        <taxon>Sordariomycetes</taxon>
        <taxon>Xylariomycetidae</taxon>
        <taxon>Xylariales</taxon>
        <taxon>Microdochiaceae</taxon>
        <taxon>Microdochium</taxon>
    </lineage>
</organism>
<dbReference type="GO" id="GO:0016787">
    <property type="term" value="F:hydrolase activity"/>
    <property type="evidence" value="ECO:0007669"/>
    <property type="project" value="UniProtKB-KW"/>
</dbReference>
<accession>A0A136IV28</accession>
<gene>
    <name evidence="2" type="ORF">Micbo1qcDRAFT_213735</name>
</gene>
<evidence type="ECO:0000259" key="1">
    <source>
        <dbReference type="Pfam" id="PF12697"/>
    </source>
</evidence>
<keyword evidence="3" id="KW-1185">Reference proteome</keyword>
<dbReference type="Pfam" id="PF12697">
    <property type="entry name" value="Abhydrolase_6"/>
    <property type="match status" value="1"/>
</dbReference>
<dbReference type="SUPFAM" id="SSF53474">
    <property type="entry name" value="alpha/beta-Hydrolases"/>
    <property type="match status" value="1"/>
</dbReference>
<dbReference type="PANTHER" id="PTHR43194:SF2">
    <property type="entry name" value="PEROXISOMAL MEMBRANE PROTEIN LPX1"/>
    <property type="match status" value="1"/>
</dbReference>
<dbReference type="InterPro" id="IPR029058">
    <property type="entry name" value="AB_hydrolase_fold"/>
</dbReference>
<evidence type="ECO:0000313" key="2">
    <source>
        <dbReference type="EMBL" id="KXJ88649.1"/>
    </source>
</evidence>
<dbReference type="InterPro" id="IPR050228">
    <property type="entry name" value="Carboxylesterase_BioH"/>
</dbReference>
<name>A0A136IV28_9PEZI</name>
<evidence type="ECO:0000313" key="3">
    <source>
        <dbReference type="Proteomes" id="UP000070501"/>
    </source>
</evidence>
<dbReference type="InParanoid" id="A0A136IV28"/>
<dbReference type="Proteomes" id="UP000070501">
    <property type="component" value="Unassembled WGS sequence"/>
</dbReference>
<proteinExistence type="predicted"/>
<dbReference type="PANTHER" id="PTHR43194">
    <property type="entry name" value="HYDROLASE ALPHA/BETA FOLD FAMILY"/>
    <property type="match status" value="1"/>
</dbReference>
<protein>
    <submittedName>
        <fullName evidence="2">Alpha/Beta hydrolase protein</fullName>
    </submittedName>
</protein>
<dbReference type="EMBL" id="KQ964257">
    <property type="protein sequence ID" value="KXJ88649.1"/>
    <property type="molecule type" value="Genomic_DNA"/>
</dbReference>
<dbReference type="InterPro" id="IPR000073">
    <property type="entry name" value="AB_hydrolase_1"/>
</dbReference>
<keyword evidence="2" id="KW-0378">Hydrolase</keyword>
<dbReference type="OrthoDB" id="408373at2759"/>
<dbReference type="STRING" id="196109.A0A136IV28"/>
<dbReference type="AlphaFoldDB" id="A0A136IV28"/>
<dbReference type="Gene3D" id="3.40.50.1820">
    <property type="entry name" value="alpha/beta hydrolase"/>
    <property type="match status" value="1"/>
</dbReference>